<dbReference type="AlphaFoldDB" id="A0A916WCT3"/>
<protein>
    <recommendedName>
        <fullName evidence="3">L,D-transpeptidase</fullName>
    </recommendedName>
</protein>
<sequence length="223" mass="23697">MSIRSTTTLYATAALAVLVVLSMPVSAMQELPTLQLPLLADFAGESASTDARYAAASVMASADNKGLPFVIVDKKDAKLFVFDASGRLRGASAALLGLASGDRSVPGIGQRPVTQILPAERTTPAGRFMAQPGRNLQGEDVIWVNYSEGLAIHRVRPGNSQEQRRERLASATPQDNRISLGCVVVPVAFYETVVSPLLGRSHSVVYVLPEQSAVYALFSAQSP</sequence>
<keyword evidence="2" id="KW-1185">Reference proteome</keyword>
<evidence type="ECO:0008006" key="3">
    <source>
        <dbReference type="Google" id="ProtNLM"/>
    </source>
</evidence>
<comment type="caution">
    <text evidence="1">The sequence shown here is derived from an EMBL/GenBank/DDBJ whole genome shotgun (WGS) entry which is preliminary data.</text>
</comment>
<organism evidence="1 2">
    <name type="scientific">Polaromonas eurypsychrophila</name>
    <dbReference type="NCBI Taxonomy" id="1614635"/>
    <lineage>
        <taxon>Bacteria</taxon>
        <taxon>Pseudomonadati</taxon>
        <taxon>Pseudomonadota</taxon>
        <taxon>Betaproteobacteria</taxon>
        <taxon>Burkholderiales</taxon>
        <taxon>Comamonadaceae</taxon>
        <taxon>Polaromonas</taxon>
    </lineage>
</organism>
<gene>
    <name evidence="1" type="ORF">GCM10011496_03910</name>
</gene>
<accession>A0A916WCT3</accession>
<proteinExistence type="predicted"/>
<reference evidence="1" key="2">
    <citation type="submission" date="2020-09" db="EMBL/GenBank/DDBJ databases">
        <authorList>
            <person name="Sun Q."/>
            <person name="Zhou Y."/>
        </authorList>
    </citation>
    <scope>NUCLEOTIDE SEQUENCE</scope>
    <source>
        <strain evidence="1">CGMCC 1.15322</strain>
    </source>
</reference>
<evidence type="ECO:0000313" key="1">
    <source>
        <dbReference type="EMBL" id="GGA86518.1"/>
    </source>
</evidence>
<name>A0A916WCT3_9BURK</name>
<dbReference type="RefSeq" id="WP_188706025.1">
    <property type="nucleotide sequence ID" value="NZ_BMIG01000001.1"/>
</dbReference>
<reference evidence="1" key="1">
    <citation type="journal article" date="2014" name="Int. J. Syst. Evol. Microbiol.">
        <title>Complete genome sequence of Corynebacterium casei LMG S-19264T (=DSM 44701T), isolated from a smear-ripened cheese.</title>
        <authorList>
            <consortium name="US DOE Joint Genome Institute (JGI-PGF)"/>
            <person name="Walter F."/>
            <person name="Albersmeier A."/>
            <person name="Kalinowski J."/>
            <person name="Ruckert C."/>
        </authorList>
    </citation>
    <scope>NUCLEOTIDE SEQUENCE</scope>
    <source>
        <strain evidence="1">CGMCC 1.15322</strain>
    </source>
</reference>
<dbReference type="EMBL" id="BMIG01000001">
    <property type="protein sequence ID" value="GGA86518.1"/>
    <property type="molecule type" value="Genomic_DNA"/>
</dbReference>
<evidence type="ECO:0000313" key="2">
    <source>
        <dbReference type="Proteomes" id="UP000620596"/>
    </source>
</evidence>
<dbReference type="Proteomes" id="UP000620596">
    <property type="component" value="Unassembled WGS sequence"/>
</dbReference>